<dbReference type="AlphaFoldDB" id="A0A177P0L0"/>
<dbReference type="STRING" id="702114.A1355_21510"/>
<feature type="chain" id="PRO_5008069800" description="PEP-CTERM protein-sorting domain-containing protein" evidence="1">
    <location>
        <begin position="29"/>
        <end position="300"/>
    </location>
</feature>
<organism evidence="2 3">
    <name type="scientific">Methylomonas koyamae</name>
    <dbReference type="NCBI Taxonomy" id="702114"/>
    <lineage>
        <taxon>Bacteria</taxon>
        <taxon>Pseudomonadati</taxon>
        <taxon>Pseudomonadota</taxon>
        <taxon>Gammaproteobacteria</taxon>
        <taxon>Methylococcales</taxon>
        <taxon>Methylococcaceae</taxon>
        <taxon>Methylomonas</taxon>
    </lineage>
</organism>
<keyword evidence="3" id="KW-1185">Reference proteome</keyword>
<accession>A0A177P0L0</accession>
<name>A0A177P0L0_9GAMM</name>
<protein>
    <recommendedName>
        <fullName evidence="4">PEP-CTERM protein-sorting domain-containing protein</fullName>
    </recommendedName>
</protein>
<evidence type="ECO:0000313" key="2">
    <source>
        <dbReference type="EMBL" id="OAI23642.1"/>
    </source>
</evidence>
<comment type="caution">
    <text evidence="2">The sequence shown here is derived from an EMBL/GenBank/DDBJ whole genome shotgun (WGS) entry which is preliminary data.</text>
</comment>
<keyword evidence="1" id="KW-0732">Signal</keyword>
<evidence type="ECO:0008006" key="4">
    <source>
        <dbReference type="Google" id="ProtNLM"/>
    </source>
</evidence>
<proteinExistence type="predicted"/>
<evidence type="ECO:0000313" key="3">
    <source>
        <dbReference type="Proteomes" id="UP000077628"/>
    </source>
</evidence>
<dbReference type="Proteomes" id="UP000077628">
    <property type="component" value="Unassembled WGS sequence"/>
</dbReference>
<dbReference type="OrthoDB" id="5573752at2"/>
<sequence length="300" mass="31425">MNLLSLRRAALAASLAVIFAGQTGTASAATTLNIDAVADTFLSSDPDYANRDMSAFGAMQISADLPDYVQGIMYPRTLDLLVAYDTAAIKAGFDSQYGVGNWHVTNVRVKWYTNFDILGVPAHNPQFNVPAAGAFNISLLANNGWFDKQAAGPLGLANNDLNWNSVFGAGGKYANLLDGIQTLGTYSYTGGDFNGTNNCSNDVCAPRFWDLGDSADLLNIVAGGGTVSLFGSAADANVTYLVNQLTKPGGHSQIFVSAEAGPAAVPLPAGVWLFLSGALPLMAGWRSQSAGRVLAVRDDD</sequence>
<dbReference type="EMBL" id="LUUK01000057">
    <property type="protein sequence ID" value="OAI23642.1"/>
    <property type="molecule type" value="Genomic_DNA"/>
</dbReference>
<reference evidence="3" key="1">
    <citation type="submission" date="2016-03" db="EMBL/GenBank/DDBJ databases">
        <authorList>
            <person name="Heylen K."/>
            <person name="De Vos P."/>
            <person name="Vekeman B."/>
        </authorList>
    </citation>
    <scope>NUCLEOTIDE SEQUENCE [LARGE SCALE GENOMIC DNA]</scope>
    <source>
        <strain evidence="3">R-45383</strain>
    </source>
</reference>
<gene>
    <name evidence="2" type="ORF">A1355_21510</name>
</gene>
<evidence type="ECO:0000256" key="1">
    <source>
        <dbReference type="SAM" id="SignalP"/>
    </source>
</evidence>
<feature type="signal peptide" evidence="1">
    <location>
        <begin position="1"/>
        <end position="28"/>
    </location>
</feature>
<dbReference type="RefSeq" id="WP_064025868.1">
    <property type="nucleotide sequence ID" value="NZ_LUUK01000057.1"/>
</dbReference>